<feature type="region of interest" description="Disordered" evidence="1">
    <location>
        <begin position="546"/>
        <end position="576"/>
    </location>
</feature>
<keyword evidence="3" id="KW-1185">Reference proteome</keyword>
<evidence type="ECO:0000256" key="1">
    <source>
        <dbReference type="SAM" id="MobiDB-lite"/>
    </source>
</evidence>
<proteinExistence type="predicted"/>
<accession>A0ABN9VKD6</accession>
<evidence type="ECO:0000313" key="3">
    <source>
        <dbReference type="Proteomes" id="UP001189429"/>
    </source>
</evidence>
<evidence type="ECO:0000313" key="2">
    <source>
        <dbReference type="EMBL" id="CAK0873333.1"/>
    </source>
</evidence>
<feature type="compositionally biased region" description="Polar residues" evidence="1">
    <location>
        <begin position="551"/>
        <end position="562"/>
    </location>
</feature>
<dbReference type="EMBL" id="CAUYUJ010017271">
    <property type="protein sequence ID" value="CAK0873333.1"/>
    <property type="molecule type" value="Genomic_DNA"/>
</dbReference>
<gene>
    <name evidence="2" type="ORF">PCOR1329_LOCUS58580</name>
</gene>
<organism evidence="2 3">
    <name type="scientific">Prorocentrum cordatum</name>
    <dbReference type="NCBI Taxonomy" id="2364126"/>
    <lineage>
        <taxon>Eukaryota</taxon>
        <taxon>Sar</taxon>
        <taxon>Alveolata</taxon>
        <taxon>Dinophyceae</taxon>
        <taxon>Prorocentrales</taxon>
        <taxon>Prorocentraceae</taxon>
        <taxon>Prorocentrum</taxon>
    </lineage>
</organism>
<name>A0ABN9VKD6_9DINO</name>
<dbReference type="Proteomes" id="UP001189429">
    <property type="component" value="Unassembled WGS sequence"/>
</dbReference>
<sequence length="789" mass="86672">MPTKQQNPSLGMQFAASSDNVAVFATPESWTVYRRLKKGEVVHAAGPAKKVGKHQMQPIVPEGAVQTDFLRPVRHDSKRAEFVTGHFTVSKHWNLPLAKVTCKDTGFWKGSLSKLLHIEGSITIRDIRVNLSPWIDKDTRAKALHTVCVRWEAEAERGSPLSQFEVGEFFEAEWKKFTRGSCNSVEDRKVSTDSESNPTEISARRWTAYWDNHPELQTADRATMQEAYTRLQESCGEPTSGKVSFSRVAHLLRATGRQEYGTWEDSGGKPPSISQKNDAQVAAALAQYIAKCGGFLQASSVSSFYEKDASFREVGWRRIIAGGRKLRQFCDEHPFWLRFSLEGGPPGTIFAAQSSNEDRAHDITSAGVAGANVKDAEVAAKLLQYIEGRGGSISAEGMTEYYKEHPTHKKIEVTHGGRTLREFCEEHPDAFKYEFKAGQTATISSTRVPKHVCTGPGRKAAGGSLEPELEALRCRLVALLKEAGGRILGSVLGKLYIENPSWRAAVNEVGGMKGMCKRFGGMHVSVSSSSTAEIVLEGAEGARAALDDGASSDTVRTSTARPESSELDDAASNDESSVNDDAFTAYRHEMRLLVDNIWWSHDTITVRFTDGRLLVDTLRQLLDGELEVDELPPFDVWEHEGQWHAITGNRRLWVLKEFSKARTTRLHVRVNRLDPQSAPCEGKAKRMWATRTQGKSVQFVVQRRDKAHFPCMAFALAEAGLREGGGPSPVDMLLGGAIQAAGGSIGMPELGSALHWGTAATAAMGKLGRYPILRAGPISLMCWMAPMGA</sequence>
<comment type="caution">
    <text evidence="2">The sequence shown here is derived from an EMBL/GenBank/DDBJ whole genome shotgun (WGS) entry which is preliminary data.</text>
</comment>
<reference evidence="2" key="1">
    <citation type="submission" date="2023-10" db="EMBL/GenBank/DDBJ databases">
        <authorList>
            <person name="Chen Y."/>
            <person name="Shah S."/>
            <person name="Dougan E. K."/>
            <person name="Thang M."/>
            <person name="Chan C."/>
        </authorList>
    </citation>
    <scope>NUCLEOTIDE SEQUENCE [LARGE SCALE GENOMIC DNA]</scope>
</reference>
<protein>
    <submittedName>
        <fullName evidence="2">Uncharacterized protein</fullName>
    </submittedName>
</protein>